<dbReference type="Proteomes" id="UP000541444">
    <property type="component" value="Unassembled WGS sequence"/>
</dbReference>
<dbReference type="InterPro" id="IPR046960">
    <property type="entry name" value="PPR_At4g14850-like_plant"/>
</dbReference>
<name>A0A7J7M128_9MAGN</name>
<reference evidence="2 3" key="1">
    <citation type="journal article" date="2020" name="IScience">
        <title>Genome Sequencing of the Endangered Kingdonia uniflora (Circaeasteraceae, Ranunculales) Reveals Potential Mechanisms of Evolutionary Specialization.</title>
        <authorList>
            <person name="Sun Y."/>
            <person name="Deng T."/>
            <person name="Zhang A."/>
            <person name="Moore M.J."/>
            <person name="Landis J.B."/>
            <person name="Lin N."/>
            <person name="Zhang H."/>
            <person name="Zhang X."/>
            <person name="Huang J."/>
            <person name="Zhang X."/>
            <person name="Sun H."/>
            <person name="Wang H."/>
        </authorList>
    </citation>
    <scope>NUCLEOTIDE SEQUENCE [LARGE SCALE GENOMIC DNA]</scope>
    <source>
        <strain evidence="2">TB1705</strain>
        <tissue evidence="2">Leaf</tissue>
    </source>
</reference>
<sequence length="191" mass="20973">MQGSLSHELEVGVPASVVWELYKGLGIGKLGFVESDNYVANAPVAMYAHCNSLRDARKVFDGIRKVLSDTIATIFFACGQLRDLTFGEQVHRYAIKISPYVENDGFVRSSLVDLYGHAGLVEEGLTYFKVMDKEYGITPLDENHGSVVDLLVPARLLDEAKSFIAAMPKKPGPSVWGALLGTCKIYKEISK</sequence>
<evidence type="ECO:0000313" key="2">
    <source>
        <dbReference type="EMBL" id="KAF6148504.1"/>
    </source>
</evidence>
<proteinExistence type="predicted"/>
<dbReference type="Gene3D" id="1.25.40.10">
    <property type="entry name" value="Tetratricopeptide repeat domain"/>
    <property type="match status" value="1"/>
</dbReference>
<dbReference type="GO" id="GO:0003723">
    <property type="term" value="F:RNA binding"/>
    <property type="evidence" value="ECO:0007669"/>
    <property type="project" value="InterPro"/>
</dbReference>
<keyword evidence="3" id="KW-1185">Reference proteome</keyword>
<dbReference type="GO" id="GO:0009451">
    <property type="term" value="P:RNA modification"/>
    <property type="evidence" value="ECO:0007669"/>
    <property type="project" value="InterPro"/>
</dbReference>
<dbReference type="AlphaFoldDB" id="A0A7J7M128"/>
<protein>
    <recommendedName>
        <fullName evidence="4">Pentatricopeptide repeat-containing protein</fullName>
    </recommendedName>
</protein>
<gene>
    <name evidence="2" type="ORF">GIB67_042463</name>
</gene>
<accession>A0A7J7M128</accession>
<evidence type="ECO:0000313" key="3">
    <source>
        <dbReference type="Proteomes" id="UP000541444"/>
    </source>
</evidence>
<comment type="caution">
    <text evidence="2">The sequence shown here is derived from an EMBL/GenBank/DDBJ whole genome shotgun (WGS) entry which is preliminary data.</text>
</comment>
<dbReference type="PANTHER" id="PTHR47926">
    <property type="entry name" value="PENTATRICOPEPTIDE REPEAT-CONTAINING PROTEIN"/>
    <property type="match status" value="1"/>
</dbReference>
<evidence type="ECO:0008006" key="4">
    <source>
        <dbReference type="Google" id="ProtNLM"/>
    </source>
</evidence>
<dbReference type="EMBL" id="JACGCM010001844">
    <property type="protein sequence ID" value="KAF6148504.1"/>
    <property type="molecule type" value="Genomic_DNA"/>
</dbReference>
<dbReference type="InterPro" id="IPR011990">
    <property type="entry name" value="TPR-like_helical_dom_sf"/>
</dbReference>
<dbReference type="OrthoDB" id="185373at2759"/>
<organism evidence="2 3">
    <name type="scientific">Kingdonia uniflora</name>
    <dbReference type="NCBI Taxonomy" id="39325"/>
    <lineage>
        <taxon>Eukaryota</taxon>
        <taxon>Viridiplantae</taxon>
        <taxon>Streptophyta</taxon>
        <taxon>Embryophyta</taxon>
        <taxon>Tracheophyta</taxon>
        <taxon>Spermatophyta</taxon>
        <taxon>Magnoliopsida</taxon>
        <taxon>Ranunculales</taxon>
        <taxon>Circaeasteraceae</taxon>
        <taxon>Kingdonia</taxon>
    </lineage>
</organism>
<dbReference type="Pfam" id="PF01535">
    <property type="entry name" value="PPR"/>
    <property type="match status" value="1"/>
</dbReference>
<evidence type="ECO:0000256" key="1">
    <source>
        <dbReference type="ARBA" id="ARBA00022737"/>
    </source>
</evidence>
<dbReference type="InterPro" id="IPR002885">
    <property type="entry name" value="PPR_rpt"/>
</dbReference>
<keyword evidence="1" id="KW-0677">Repeat</keyword>